<evidence type="ECO:0000313" key="1">
    <source>
        <dbReference type="EMBL" id="BEQ15312.1"/>
    </source>
</evidence>
<dbReference type="KEGG" id="dmp:FAK_23780"/>
<sequence>MRQRNLYYEENILAEGGCRDALVVWQHGGDEILLDGKKERT</sequence>
<accession>A0AAU9F3M8</accession>
<dbReference type="Proteomes" id="UP001366166">
    <property type="component" value="Chromosome"/>
</dbReference>
<dbReference type="AlphaFoldDB" id="A0AAU9F3M8"/>
<protein>
    <submittedName>
        <fullName evidence="1">Uncharacterized protein</fullName>
    </submittedName>
</protein>
<dbReference type="EMBL" id="AP028679">
    <property type="protein sequence ID" value="BEQ15312.1"/>
    <property type="molecule type" value="Genomic_DNA"/>
</dbReference>
<evidence type="ECO:0000313" key="2">
    <source>
        <dbReference type="Proteomes" id="UP001366166"/>
    </source>
</evidence>
<keyword evidence="2" id="KW-1185">Reference proteome</keyword>
<reference evidence="2" key="1">
    <citation type="journal article" date="2023" name="Arch. Microbiol.">
        <title>Desulfoferula mesophilus gen. nov. sp. nov., a mesophilic sulfate-reducing bacterium isolated from a brackish lake sediment.</title>
        <authorList>
            <person name="Watanabe T."/>
            <person name="Yabe T."/>
            <person name="Tsuji J.M."/>
            <person name="Fukui M."/>
        </authorList>
    </citation>
    <scope>NUCLEOTIDE SEQUENCE [LARGE SCALE GENOMIC DNA]</scope>
    <source>
        <strain evidence="2">12FAK</strain>
    </source>
</reference>
<dbReference type="RefSeq" id="WP_338599544.1">
    <property type="nucleotide sequence ID" value="NZ_AP028679.1"/>
</dbReference>
<organism evidence="1 2">
    <name type="scientific">Desulfoferula mesophila</name>
    <dbReference type="NCBI Taxonomy" id="3058419"/>
    <lineage>
        <taxon>Bacteria</taxon>
        <taxon>Pseudomonadati</taxon>
        <taxon>Thermodesulfobacteriota</taxon>
        <taxon>Desulfarculia</taxon>
        <taxon>Desulfarculales</taxon>
        <taxon>Desulfarculaceae</taxon>
        <taxon>Desulfoferula</taxon>
    </lineage>
</organism>
<proteinExistence type="predicted"/>
<name>A0AAU9F3M8_9BACT</name>
<gene>
    <name evidence="1" type="ORF">FAK_23780</name>
</gene>